<dbReference type="GO" id="GO:0006412">
    <property type="term" value="P:translation"/>
    <property type="evidence" value="ECO:0007669"/>
    <property type="project" value="UniProtKB-UniRule"/>
</dbReference>
<evidence type="ECO:0000313" key="7">
    <source>
        <dbReference type="EMBL" id="TGL90550.1"/>
    </source>
</evidence>
<dbReference type="SUPFAM" id="SSF50104">
    <property type="entry name" value="Translation proteins SH3-like domain"/>
    <property type="match status" value="1"/>
</dbReference>
<sequence>MAAKKPQNKKSFLEEVMNQILETALAGEAKNELNFEIGDTVKVHYKIVESGKERVQVYEGVVISIANKSQSKTFTVRRVSYDIGVERIFPLHSPRIAKIELVRKGSVRRAKLFYLRDKKGKAGRIKERKGGQAIVARDKKRQDEASKAALAQAKAAEAEAPSA</sequence>
<comment type="caution">
    <text evidence="7">The sequence shown here is derived from an EMBL/GenBank/DDBJ whole genome shotgun (WGS) entry which is preliminary data.</text>
</comment>
<proteinExistence type="inferred from homology"/>
<keyword evidence="2 5" id="KW-0689">Ribosomal protein</keyword>
<comment type="similarity">
    <text evidence="1 5 6">Belongs to the bacterial ribosomal protein bL19 family.</text>
</comment>
<evidence type="ECO:0000313" key="8">
    <source>
        <dbReference type="Proteomes" id="UP000298263"/>
    </source>
</evidence>
<gene>
    <name evidence="5" type="primary">rplS</name>
    <name evidence="7" type="ORF">EHQ69_11500</name>
</gene>
<evidence type="ECO:0000256" key="6">
    <source>
        <dbReference type="RuleBase" id="RU000559"/>
    </source>
</evidence>
<dbReference type="PANTHER" id="PTHR15680">
    <property type="entry name" value="RIBOSOMAL PROTEIN L19"/>
    <property type="match status" value="1"/>
</dbReference>
<dbReference type="PROSITE" id="PS01015">
    <property type="entry name" value="RIBOSOMAL_L19"/>
    <property type="match status" value="1"/>
</dbReference>
<evidence type="ECO:0000256" key="2">
    <source>
        <dbReference type="ARBA" id="ARBA00022980"/>
    </source>
</evidence>
<reference evidence="7" key="1">
    <citation type="journal article" date="2019" name="PLoS Negl. Trop. Dis.">
        <title>Revisiting the worldwide diversity of Leptospira species in the environment.</title>
        <authorList>
            <person name="Vincent A.T."/>
            <person name="Schiettekatte O."/>
            <person name="Bourhy P."/>
            <person name="Veyrier F.J."/>
            <person name="Picardeau M."/>
        </authorList>
    </citation>
    <scope>NUCLEOTIDE SEQUENCE [LARGE SCALE GENOMIC DNA]</scope>
    <source>
        <strain evidence="7">201702422</strain>
    </source>
</reference>
<dbReference type="Pfam" id="PF01245">
    <property type="entry name" value="Ribosomal_L19"/>
    <property type="match status" value="1"/>
</dbReference>
<dbReference type="Proteomes" id="UP000298263">
    <property type="component" value="Unassembled WGS sequence"/>
</dbReference>
<accession>A0A4Z1AM48</accession>
<keyword evidence="3 5" id="KW-0687">Ribonucleoprotein</keyword>
<dbReference type="GO" id="GO:0022625">
    <property type="term" value="C:cytosolic large ribosomal subunit"/>
    <property type="evidence" value="ECO:0007669"/>
    <property type="project" value="TreeGrafter"/>
</dbReference>
<evidence type="ECO:0000256" key="3">
    <source>
        <dbReference type="ARBA" id="ARBA00023274"/>
    </source>
</evidence>
<evidence type="ECO:0000256" key="1">
    <source>
        <dbReference type="ARBA" id="ARBA00005781"/>
    </source>
</evidence>
<dbReference type="AlphaFoldDB" id="A0A4Z1AM48"/>
<evidence type="ECO:0000256" key="4">
    <source>
        <dbReference type="ARBA" id="ARBA00035171"/>
    </source>
</evidence>
<dbReference type="Gene3D" id="2.30.30.790">
    <property type="match status" value="1"/>
</dbReference>
<dbReference type="PRINTS" id="PR00061">
    <property type="entry name" value="RIBOSOMALL19"/>
</dbReference>
<dbReference type="InterPro" id="IPR038657">
    <property type="entry name" value="Ribosomal_bL19_sf"/>
</dbReference>
<dbReference type="InterPro" id="IPR018257">
    <property type="entry name" value="Ribosomal_bL19_CS"/>
</dbReference>
<dbReference type="OrthoDB" id="9803541at2"/>
<protein>
    <recommendedName>
        <fullName evidence="4 5">Large ribosomal subunit protein bL19</fullName>
    </recommendedName>
</protein>
<dbReference type="InterPro" id="IPR008991">
    <property type="entry name" value="Translation_prot_SH3-like_sf"/>
</dbReference>
<dbReference type="PANTHER" id="PTHR15680:SF9">
    <property type="entry name" value="LARGE RIBOSOMAL SUBUNIT PROTEIN BL19M"/>
    <property type="match status" value="1"/>
</dbReference>
<dbReference type="PIRSF" id="PIRSF002191">
    <property type="entry name" value="Ribosomal_L19"/>
    <property type="match status" value="1"/>
</dbReference>
<keyword evidence="8" id="KW-1185">Reference proteome</keyword>
<evidence type="ECO:0000256" key="5">
    <source>
        <dbReference type="HAMAP-Rule" id="MF_00402"/>
    </source>
</evidence>
<comment type="function">
    <text evidence="5 6">This protein is located at the 30S-50S ribosomal subunit interface and may play a role in the structure and function of the aminoacyl-tRNA binding site.</text>
</comment>
<dbReference type="HAMAP" id="MF_00402">
    <property type="entry name" value="Ribosomal_bL19"/>
    <property type="match status" value="1"/>
</dbReference>
<organism evidence="7 8">
    <name type="scientific">Leptospira congkakensis</name>
    <dbReference type="NCBI Taxonomy" id="2484932"/>
    <lineage>
        <taxon>Bacteria</taxon>
        <taxon>Pseudomonadati</taxon>
        <taxon>Spirochaetota</taxon>
        <taxon>Spirochaetia</taxon>
        <taxon>Leptospirales</taxon>
        <taxon>Leptospiraceae</taxon>
        <taxon>Leptospira</taxon>
    </lineage>
</organism>
<dbReference type="InterPro" id="IPR001857">
    <property type="entry name" value="Ribosomal_bL19"/>
</dbReference>
<dbReference type="EMBL" id="RQGP01000022">
    <property type="protein sequence ID" value="TGL90550.1"/>
    <property type="molecule type" value="Genomic_DNA"/>
</dbReference>
<name>A0A4Z1AM48_9LEPT</name>
<dbReference type="NCBIfam" id="TIGR01024">
    <property type="entry name" value="rplS_bact"/>
    <property type="match status" value="1"/>
</dbReference>
<dbReference type="GO" id="GO:0003735">
    <property type="term" value="F:structural constituent of ribosome"/>
    <property type="evidence" value="ECO:0007669"/>
    <property type="project" value="InterPro"/>
</dbReference>